<feature type="non-terminal residue" evidence="9">
    <location>
        <position position="1"/>
    </location>
</feature>
<organism evidence="9">
    <name type="scientific">Oppiella nova</name>
    <dbReference type="NCBI Taxonomy" id="334625"/>
    <lineage>
        <taxon>Eukaryota</taxon>
        <taxon>Metazoa</taxon>
        <taxon>Ecdysozoa</taxon>
        <taxon>Arthropoda</taxon>
        <taxon>Chelicerata</taxon>
        <taxon>Arachnida</taxon>
        <taxon>Acari</taxon>
        <taxon>Acariformes</taxon>
        <taxon>Sarcoptiformes</taxon>
        <taxon>Oribatida</taxon>
        <taxon>Brachypylina</taxon>
        <taxon>Oppioidea</taxon>
        <taxon>Oppiidae</taxon>
        <taxon>Oppiella</taxon>
    </lineage>
</organism>
<dbReference type="EMBL" id="CAJPVJ010040380">
    <property type="protein sequence ID" value="CAG2181841.1"/>
    <property type="molecule type" value="Genomic_DNA"/>
</dbReference>
<dbReference type="GO" id="GO:0000981">
    <property type="term" value="F:DNA-binding transcription factor activity, RNA polymerase II-specific"/>
    <property type="evidence" value="ECO:0007669"/>
    <property type="project" value="TreeGrafter"/>
</dbReference>
<feature type="non-terminal residue" evidence="9">
    <location>
        <position position="153"/>
    </location>
</feature>
<keyword evidence="1" id="KW-0479">Metal-binding</keyword>
<name>A0A7R9QZV9_9ACAR</name>
<evidence type="ECO:0000256" key="7">
    <source>
        <dbReference type="PROSITE-ProRule" id="PRU00042"/>
    </source>
</evidence>
<keyword evidence="2" id="KW-0677">Repeat</keyword>
<dbReference type="GO" id="GO:0000978">
    <property type="term" value="F:RNA polymerase II cis-regulatory region sequence-specific DNA binding"/>
    <property type="evidence" value="ECO:0007669"/>
    <property type="project" value="TreeGrafter"/>
</dbReference>
<evidence type="ECO:0000256" key="1">
    <source>
        <dbReference type="ARBA" id="ARBA00022723"/>
    </source>
</evidence>
<accession>A0A7R9QZV9</accession>
<dbReference type="OrthoDB" id="7788172at2759"/>
<protein>
    <recommendedName>
        <fullName evidence="8">C2H2-type domain-containing protein</fullName>
    </recommendedName>
</protein>
<sequence length="153" mass="16800">EMMASANKKAKVTTITPTTNRSAVVVVSSNGAMTTETASAVASITGGVVKSESDMMGTPYTPIRGRRPAMTPQNVEFKCTFPDCGFVTNSQEKLDFHVKAHTNTKYKCPYCPYVSNTIVDIKRHIQKSKKHEGQKVYACQQCGYGSDCDRTFK</sequence>
<dbReference type="InterPro" id="IPR050527">
    <property type="entry name" value="Snail/Krueppel_Znf"/>
</dbReference>
<dbReference type="Gene3D" id="3.30.160.60">
    <property type="entry name" value="Classic Zinc Finger"/>
    <property type="match status" value="1"/>
</dbReference>
<dbReference type="GO" id="GO:0008270">
    <property type="term" value="F:zinc ion binding"/>
    <property type="evidence" value="ECO:0007669"/>
    <property type="project" value="UniProtKB-KW"/>
</dbReference>
<evidence type="ECO:0000256" key="4">
    <source>
        <dbReference type="ARBA" id="ARBA00022833"/>
    </source>
</evidence>
<dbReference type="PROSITE" id="PS50157">
    <property type="entry name" value="ZINC_FINGER_C2H2_2"/>
    <property type="match status" value="1"/>
</dbReference>
<evidence type="ECO:0000259" key="8">
    <source>
        <dbReference type="PROSITE" id="PS50157"/>
    </source>
</evidence>
<dbReference type="InterPro" id="IPR013087">
    <property type="entry name" value="Znf_C2H2_type"/>
</dbReference>
<keyword evidence="3 7" id="KW-0863">Zinc-finger</keyword>
<keyword evidence="5" id="KW-0539">Nucleus</keyword>
<reference evidence="9" key="1">
    <citation type="submission" date="2020-11" db="EMBL/GenBank/DDBJ databases">
        <authorList>
            <person name="Tran Van P."/>
        </authorList>
    </citation>
    <scope>NUCLEOTIDE SEQUENCE</scope>
</reference>
<evidence type="ECO:0000256" key="5">
    <source>
        <dbReference type="ARBA" id="ARBA00023242"/>
    </source>
</evidence>
<evidence type="ECO:0000313" key="10">
    <source>
        <dbReference type="Proteomes" id="UP000728032"/>
    </source>
</evidence>
<keyword evidence="10" id="KW-1185">Reference proteome</keyword>
<dbReference type="Proteomes" id="UP000728032">
    <property type="component" value="Unassembled WGS sequence"/>
</dbReference>
<feature type="domain" description="C2H2-type" evidence="8">
    <location>
        <begin position="77"/>
        <end position="106"/>
    </location>
</feature>
<evidence type="ECO:0000256" key="3">
    <source>
        <dbReference type="ARBA" id="ARBA00022771"/>
    </source>
</evidence>
<evidence type="ECO:0000256" key="6">
    <source>
        <dbReference type="ARBA" id="ARBA00037948"/>
    </source>
</evidence>
<dbReference type="PANTHER" id="PTHR24388:SF102">
    <property type="entry name" value="ZINC FINGER PROTEIN 407"/>
    <property type="match status" value="1"/>
</dbReference>
<dbReference type="SMART" id="SM00355">
    <property type="entry name" value="ZnF_C2H2"/>
    <property type="match status" value="2"/>
</dbReference>
<dbReference type="PANTHER" id="PTHR24388">
    <property type="entry name" value="ZINC FINGER PROTEIN"/>
    <property type="match status" value="1"/>
</dbReference>
<comment type="similarity">
    <text evidence="6">Belongs to the snail C2H2-type zinc-finger protein family.</text>
</comment>
<evidence type="ECO:0000313" key="9">
    <source>
        <dbReference type="EMBL" id="CAD7664704.1"/>
    </source>
</evidence>
<keyword evidence="4" id="KW-0862">Zinc</keyword>
<evidence type="ECO:0000256" key="2">
    <source>
        <dbReference type="ARBA" id="ARBA00022737"/>
    </source>
</evidence>
<proteinExistence type="inferred from homology"/>
<dbReference type="AlphaFoldDB" id="A0A7R9QZV9"/>
<dbReference type="EMBL" id="OC955205">
    <property type="protein sequence ID" value="CAD7664704.1"/>
    <property type="molecule type" value="Genomic_DNA"/>
</dbReference>
<gene>
    <name evidence="9" type="ORF">ONB1V03_LOCUS21262</name>
</gene>